<sequence>MDFLTDTNNLLILVVAFISGMMLLFPGLSKRGGNFISPNDTVQQINQRQAILIDIRKPDSYKAGHIPQARNIPAAELASKTEKLAKDKPVIVVCDTGRSANSSAALLRKQGFKEVAILEGGLMAWKQAGLPTKKS</sequence>
<keyword evidence="1" id="KW-1133">Transmembrane helix</keyword>
<reference evidence="4" key="1">
    <citation type="journal article" date="2019" name="Int. J. Syst. Evol. Microbiol.">
        <title>The Global Catalogue of Microorganisms (GCM) 10K type strain sequencing project: providing services to taxonomists for standard genome sequencing and annotation.</title>
        <authorList>
            <consortium name="The Broad Institute Genomics Platform"/>
            <consortium name="The Broad Institute Genome Sequencing Center for Infectious Disease"/>
            <person name="Wu L."/>
            <person name="Ma J."/>
        </authorList>
    </citation>
    <scope>NUCLEOTIDE SEQUENCE [LARGE SCALE GENOMIC DNA]</scope>
    <source>
        <strain evidence="4">JCM 18423</strain>
    </source>
</reference>
<evidence type="ECO:0000259" key="2">
    <source>
        <dbReference type="PROSITE" id="PS50206"/>
    </source>
</evidence>
<dbReference type="PROSITE" id="PS50206">
    <property type="entry name" value="RHODANESE_3"/>
    <property type="match status" value="1"/>
</dbReference>
<organism evidence="3 4">
    <name type="scientific">Paenalcaligenes hermetiae</name>
    <dbReference type="NCBI Taxonomy" id="1157987"/>
    <lineage>
        <taxon>Bacteria</taxon>
        <taxon>Pseudomonadati</taxon>
        <taxon>Pseudomonadota</taxon>
        <taxon>Betaproteobacteria</taxon>
        <taxon>Burkholderiales</taxon>
        <taxon>Alcaligenaceae</taxon>
        <taxon>Paenalcaligenes</taxon>
    </lineage>
</organism>
<dbReference type="InterPro" id="IPR036873">
    <property type="entry name" value="Rhodanese-like_dom_sf"/>
</dbReference>
<evidence type="ECO:0000313" key="4">
    <source>
        <dbReference type="Proteomes" id="UP001500227"/>
    </source>
</evidence>
<comment type="caution">
    <text evidence="3">The sequence shown here is derived from an EMBL/GenBank/DDBJ whole genome shotgun (WGS) entry which is preliminary data.</text>
</comment>
<dbReference type="InterPro" id="IPR050229">
    <property type="entry name" value="GlpE_sulfurtransferase"/>
</dbReference>
<protein>
    <submittedName>
        <fullName evidence="3">Rhodanese-like domain-containing protein</fullName>
    </submittedName>
</protein>
<feature type="transmembrane region" description="Helical" evidence="1">
    <location>
        <begin position="12"/>
        <end position="29"/>
    </location>
</feature>
<evidence type="ECO:0000256" key="1">
    <source>
        <dbReference type="SAM" id="Phobius"/>
    </source>
</evidence>
<keyword evidence="1" id="KW-0472">Membrane</keyword>
<dbReference type="PANTHER" id="PTHR43031">
    <property type="entry name" value="FAD-DEPENDENT OXIDOREDUCTASE"/>
    <property type="match status" value="1"/>
</dbReference>
<name>A0ABP9LTM5_9BURK</name>
<dbReference type="Proteomes" id="UP001500227">
    <property type="component" value="Unassembled WGS sequence"/>
</dbReference>
<dbReference type="SMART" id="SM00450">
    <property type="entry name" value="RHOD"/>
    <property type="match status" value="1"/>
</dbReference>
<dbReference type="Pfam" id="PF00581">
    <property type="entry name" value="Rhodanese"/>
    <property type="match status" value="1"/>
</dbReference>
<dbReference type="RefSeq" id="WP_260650622.1">
    <property type="nucleotide sequence ID" value="NZ_BAABKD010000001.1"/>
</dbReference>
<dbReference type="CDD" id="cd00158">
    <property type="entry name" value="RHOD"/>
    <property type="match status" value="1"/>
</dbReference>
<dbReference type="InterPro" id="IPR001763">
    <property type="entry name" value="Rhodanese-like_dom"/>
</dbReference>
<dbReference type="PANTHER" id="PTHR43031:SF1">
    <property type="entry name" value="PYRIDINE NUCLEOTIDE-DISULPHIDE OXIDOREDUCTASE"/>
    <property type="match status" value="1"/>
</dbReference>
<gene>
    <name evidence="3" type="ORF">GCM10023337_02090</name>
</gene>
<dbReference type="EMBL" id="BAABKD010000001">
    <property type="protein sequence ID" value="GAA5084491.1"/>
    <property type="molecule type" value="Genomic_DNA"/>
</dbReference>
<evidence type="ECO:0000313" key="3">
    <source>
        <dbReference type="EMBL" id="GAA5084491.1"/>
    </source>
</evidence>
<proteinExistence type="predicted"/>
<accession>A0ABP9LTM5</accession>
<keyword evidence="1" id="KW-0812">Transmembrane</keyword>
<dbReference type="SUPFAM" id="SSF52821">
    <property type="entry name" value="Rhodanese/Cell cycle control phosphatase"/>
    <property type="match status" value="1"/>
</dbReference>
<keyword evidence="4" id="KW-1185">Reference proteome</keyword>
<feature type="domain" description="Rhodanese" evidence="2">
    <location>
        <begin position="46"/>
        <end position="134"/>
    </location>
</feature>
<dbReference type="Gene3D" id="3.40.250.10">
    <property type="entry name" value="Rhodanese-like domain"/>
    <property type="match status" value="1"/>
</dbReference>